<name>A0AAX3WYU1_9BACI</name>
<gene>
    <name evidence="2" type="ORF">QNH24_01675</name>
</gene>
<feature type="chain" id="PRO_5043813940" evidence="1">
    <location>
        <begin position="22"/>
        <end position="172"/>
    </location>
</feature>
<dbReference type="EMBL" id="CP126101">
    <property type="protein sequence ID" value="WHY51963.1"/>
    <property type="molecule type" value="Genomic_DNA"/>
</dbReference>
<dbReference type="Proteomes" id="UP001178322">
    <property type="component" value="Chromosome"/>
</dbReference>
<evidence type="ECO:0000256" key="1">
    <source>
        <dbReference type="SAM" id="SignalP"/>
    </source>
</evidence>
<dbReference type="Pfam" id="PF11518">
    <property type="entry name" value="DUF3221"/>
    <property type="match status" value="1"/>
</dbReference>
<dbReference type="AlphaFoldDB" id="A0AAX3WYU1"/>
<organism evidence="2 3">
    <name type="scientific">Lysinibacillus pakistanensis</name>
    <dbReference type="NCBI Taxonomy" id="759811"/>
    <lineage>
        <taxon>Bacteria</taxon>
        <taxon>Bacillati</taxon>
        <taxon>Bacillota</taxon>
        <taxon>Bacilli</taxon>
        <taxon>Bacillales</taxon>
        <taxon>Bacillaceae</taxon>
        <taxon>Lysinibacillus</taxon>
    </lineage>
</organism>
<keyword evidence="1" id="KW-0732">Signal</keyword>
<evidence type="ECO:0000313" key="3">
    <source>
        <dbReference type="Proteomes" id="UP001178322"/>
    </source>
</evidence>
<dbReference type="InterPro" id="IPR021598">
    <property type="entry name" value="DUF3221"/>
</dbReference>
<accession>A0AAX3WYU1</accession>
<proteinExistence type="predicted"/>
<sequence length="172" mass="19739">MKKYFVLIILLVISGCSNPKATIEDYSSSSISGYVTALQEGKFLVVSESPKSKDGHNNEIFDAIWFSSEESEDVEIGDYLHVWSGASFLSYPEQATATKFVIEEQERQRTNLTKKEVIQKAIIELDKLTEEHYFSPILTKIQYEKQKDSWNISFENINLNKPHLTIHIKDSK</sequence>
<feature type="signal peptide" evidence="1">
    <location>
        <begin position="1"/>
        <end position="21"/>
    </location>
</feature>
<dbReference type="RefSeq" id="WP_283870454.1">
    <property type="nucleotide sequence ID" value="NZ_CP126101.1"/>
</dbReference>
<evidence type="ECO:0000313" key="2">
    <source>
        <dbReference type="EMBL" id="WHY51963.1"/>
    </source>
</evidence>
<dbReference type="PROSITE" id="PS51257">
    <property type="entry name" value="PROKAR_LIPOPROTEIN"/>
    <property type="match status" value="1"/>
</dbReference>
<reference evidence="2" key="1">
    <citation type="submission" date="2023-05" db="EMBL/GenBank/DDBJ databases">
        <title>Comparative genomics of Bacillaceae isolates and their secondary metabolite potential.</title>
        <authorList>
            <person name="Song L."/>
            <person name="Nielsen L.J."/>
            <person name="Mohite O."/>
            <person name="Xu X."/>
            <person name="Weber T."/>
            <person name="Kovacs A.T."/>
        </authorList>
    </citation>
    <scope>NUCLEOTIDE SEQUENCE</scope>
    <source>
        <strain evidence="2">LY1</strain>
    </source>
</reference>
<protein>
    <submittedName>
        <fullName evidence="2">DUF3221 domain-containing protein</fullName>
    </submittedName>
</protein>